<dbReference type="InterPro" id="IPR036102">
    <property type="entry name" value="OsmC/Ohrsf"/>
</dbReference>
<name>A0A2K1G7G7_9PROT</name>
<evidence type="ECO:0000256" key="1">
    <source>
        <dbReference type="SAM" id="MobiDB-lite"/>
    </source>
</evidence>
<dbReference type="AlphaFoldDB" id="A0A2K1G7G7"/>
<protein>
    <submittedName>
        <fullName evidence="2">Peroxiredoxin</fullName>
    </submittedName>
</protein>
<dbReference type="InterPro" id="IPR003718">
    <property type="entry name" value="OsmC/Ohr_fam"/>
</dbReference>
<dbReference type="Gene3D" id="3.30.300.20">
    <property type="match status" value="1"/>
</dbReference>
<accession>A0A2K1G7G7</accession>
<dbReference type="PANTHER" id="PTHR42830">
    <property type="entry name" value="OSMOTICALLY INDUCIBLE FAMILY PROTEIN"/>
    <property type="match status" value="1"/>
</dbReference>
<dbReference type="InterPro" id="IPR052707">
    <property type="entry name" value="OsmC_Ohr_Peroxiredoxin"/>
</dbReference>
<feature type="compositionally biased region" description="Polar residues" evidence="1">
    <location>
        <begin position="8"/>
        <end position="17"/>
    </location>
</feature>
<dbReference type="EMBL" id="POWG01000001">
    <property type="protein sequence ID" value="PNR00734.1"/>
    <property type="molecule type" value="Genomic_DNA"/>
</dbReference>
<proteinExistence type="predicted"/>
<evidence type="ECO:0000313" key="2">
    <source>
        <dbReference type="EMBL" id="PNR00734.1"/>
    </source>
</evidence>
<feature type="region of interest" description="Disordered" evidence="1">
    <location>
        <begin position="1"/>
        <end position="20"/>
    </location>
</feature>
<organism evidence="2 3">
    <name type="scientific">Azospirillum argentinense</name>
    <dbReference type="NCBI Taxonomy" id="2970906"/>
    <lineage>
        <taxon>Bacteria</taxon>
        <taxon>Pseudomonadati</taxon>
        <taxon>Pseudomonadota</taxon>
        <taxon>Alphaproteobacteria</taxon>
        <taxon>Rhodospirillales</taxon>
        <taxon>Azospirillaceae</taxon>
        <taxon>Azospirillum</taxon>
    </lineage>
</organism>
<evidence type="ECO:0000313" key="3">
    <source>
        <dbReference type="Proteomes" id="UP000236268"/>
    </source>
</evidence>
<gene>
    <name evidence="2" type="ORF">C1S70_01080</name>
</gene>
<dbReference type="Pfam" id="PF02566">
    <property type="entry name" value="OsmC"/>
    <property type="match status" value="1"/>
</dbReference>
<reference evidence="2 3" key="1">
    <citation type="submission" date="2018-01" db="EMBL/GenBank/DDBJ databases">
        <title>Whole genome sequence of Azospirillum brasilense REC3 isolated from strawberry roots.</title>
        <authorList>
            <person name="Fontana C.A."/>
            <person name="Salazar S.M."/>
            <person name="Bassi D."/>
            <person name="Puglisi E."/>
            <person name="Lovaisa N.C."/>
            <person name="Toffoli L.M."/>
            <person name="Pedraza R."/>
            <person name="Cocconcelli P.S."/>
        </authorList>
    </citation>
    <scope>NUCLEOTIDE SEQUENCE [LARGE SCALE GENOMIC DNA]</scope>
    <source>
        <strain evidence="2 3">REC3</strain>
    </source>
</reference>
<dbReference type="Proteomes" id="UP000236268">
    <property type="component" value="Unassembled WGS sequence"/>
</dbReference>
<dbReference type="InterPro" id="IPR015946">
    <property type="entry name" value="KH_dom-like_a/b"/>
</dbReference>
<dbReference type="RefSeq" id="WP_103038982.1">
    <property type="nucleotide sequence ID" value="NZ_POWG01000001.1"/>
</dbReference>
<comment type="caution">
    <text evidence="2">The sequence shown here is derived from an EMBL/GenBank/DDBJ whole genome shotgun (WGS) entry which is preliminary data.</text>
</comment>
<dbReference type="SUPFAM" id="SSF82784">
    <property type="entry name" value="OsmC-like"/>
    <property type="match status" value="1"/>
</dbReference>
<dbReference type="PANTHER" id="PTHR42830:SF2">
    <property type="entry name" value="OSMC_OHR FAMILY PROTEIN"/>
    <property type="match status" value="1"/>
</dbReference>
<sequence length="176" mass="18793">MSGREHQYGTTVTWTGNQGTGTSGYKAYSRDLEIRAPGKPPIPGSSDPAFRGDPARYNPEDMLVASLSACHMLWYLHLCAVNGVSVTAYTDDAGGTMAEESHGGGRFTDVVLRPQVTLAPGSDSAKAVALHHEAHEKCFIANSVNFPVRVEARITVGGSPLNNKEKTPFRMEGGDS</sequence>